<dbReference type="InterPro" id="IPR012944">
    <property type="entry name" value="SusD_RagB_dom"/>
</dbReference>
<evidence type="ECO:0000259" key="7">
    <source>
        <dbReference type="Pfam" id="PF07980"/>
    </source>
</evidence>
<keyword evidence="4" id="KW-0472">Membrane</keyword>
<feature type="chain" id="PRO_5045523281" description="RagB/SusD family nutrient uptake outer membrane protein" evidence="6">
    <location>
        <begin position="23"/>
        <end position="573"/>
    </location>
</feature>
<comment type="subcellular location">
    <subcellularLocation>
        <location evidence="1">Cell outer membrane</location>
    </subcellularLocation>
</comment>
<dbReference type="Gene3D" id="1.25.40.390">
    <property type="match status" value="1"/>
</dbReference>
<evidence type="ECO:0000256" key="3">
    <source>
        <dbReference type="ARBA" id="ARBA00022729"/>
    </source>
</evidence>
<proteinExistence type="inferred from homology"/>
<dbReference type="Pfam" id="PF07980">
    <property type="entry name" value="SusD_RagB"/>
    <property type="match status" value="1"/>
</dbReference>
<evidence type="ECO:0000313" key="9">
    <source>
        <dbReference type="EMBL" id="MBB4620530.1"/>
    </source>
</evidence>
<protein>
    <recommendedName>
        <fullName evidence="11">RagB/SusD family nutrient uptake outer membrane protein</fullName>
    </recommendedName>
</protein>
<dbReference type="InterPro" id="IPR011990">
    <property type="entry name" value="TPR-like_helical_dom_sf"/>
</dbReference>
<feature type="signal peptide" evidence="6">
    <location>
        <begin position="1"/>
        <end position="22"/>
    </location>
</feature>
<keyword evidence="10" id="KW-1185">Reference proteome</keyword>
<evidence type="ECO:0000256" key="2">
    <source>
        <dbReference type="ARBA" id="ARBA00006275"/>
    </source>
</evidence>
<keyword evidence="3 6" id="KW-0732">Signal</keyword>
<accession>A0ABR6KGF2</accession>
<gene>
    <name evidence="9" type="ORF">GGQ57_000404</name>
</gene>
<dbReference type="InterPro" id="IPR033985">
    <property type="entry name" value="SusD-like_N"/>
</dbReference>
<dbReference type="RefSeq" id="WP_183668639.1">
    <property type="nucleotide sequence ID" value="NZ_BMPB01000010.1"/>
</dbReference>
<sequence>MKKLLKNIVFISLASITFSSCLEETFPTDIATSDQVSVSEEALGALSNSVIAYMTTYDGGTSDNTNFGYAGFMMWRDVMLQDMPVYSTSYDYFNYGFGTTSYLGDYPVPSMFWTYHYNLINNANLLIGSIDPETMTETTKSYLGNALVYRAMAYMDLSRYFEYKHTGVSSLDSKAEANGIYGLTVPLITENTSEEEGRNNPRVPFYKMYRFIMNDLNNAEKYLSNFQREKKNWADLSVVYGMKARLWMELGSRFELYPDDLATQISHDKDAELETYASLNINSASDCYANAASYARKVIDKGYTPVGEAQWHDTASGFNTVNDAWIFAILIGANDGLSSWKAFISQISPEQTFGTTQYGAYRMIGKSLFDKIPDADWRKTSWIAPDDAGKNPVPSQYKTLLSDEQWANIPAYTGFKFRPNQGNMGNYLIGNVVNIPLMRVEEMYFIEAEAVAHTQGVQTGISLLENFMNTYRYKDGSYKCNSSNMELFIDELLVQKRIEFWGEGILAFDYKRLEKQIIRGYTGTNTPATHRYNSIKGYAAPWMNVYITSSEYKYNLSIINNPDPSSSIEAWEE</sequence>
<evidence type="ECO:0000256" key="1">
    <source>
        <dbReference type="ARBA" id="ARBA00004442"/>
    </source>
</evidence>
<evidence type="ECO:0000256" key="6">
    <source>
        <dbReference type="SAM" id="SignalP"/>
    </source>
</evidence>
<evidence type="ECO:0000256" key="5">
    <source>
        <dbReference type="ARBA" id="ARBA00023237"/>
    </source>
</evidence>
<comment type="caution">
    <text evidence="9">The sequence shown here is derived from an EMBL/GenBank/DDBJ whole genome shotgun (WGS) entry which is preliminary data.</text>
</comment>
<reference evidence="9 10" key="1">
    <citation type="submission" date="2020-08" db="EMBL/GenBank/DDBJ databases">
        <title>Genomic Encyclopedia of Type Strains, Phase IV (KMG-IV): sequencing the most valuable type-strain genomes for metagenomic binning, comparative biology and taxonomic classification.</title>
        <authorList>
            <person name="Goeker M."/>
        </authorList>
    </citation>
    <scope>NUCLEOTIDE SEQUENCE [LARGE SCALE GENOMIC DNA]</scope>
    <source>
        <strain evidence="9 10">DSM 102983</strain>
    </source>
</reference>
<dbReference type="Pfam" id="PF14322">
    <property type="entry name" value="SusD-like_3"/>
    <property type="match status" value="1"/>
</dbReference>
<dbReference type="PROSITE" id="PS51257">
    <property type="entry name" value="PROKAR_LIPOPROTEIN"/>
    <property type="match status" value="1"/>
</dbReference>
<comment type="similarity">
    <text evidence="2">Belongs to the SusD family.</text>
</comment>
<evidence type="ECO:0000313" key="10">
    <source>
        <dbReference type="Proteomes" id="UP000533637"/>
    </source>
</evidence>
<dbReference type="EMBL" id="JACHOC010000001">
    <property type="protein sequence ID" value="MBB4620530.1"/>
    <property type="molecule type" value="Genomic_DNA"/>
</dbReference>
<dbReference type="Proteomes" id="UP000533637">
    <property type="component" value="Unassembled WGS sequence"/>
</dbReference>
<feature type="domain" description="SusD-like N-terminal" evidence="8">
    <location>
        <begin position="109"/>
        <end position="245"/>
    </location>
</feature>
<feature type="domain" description="RagB/SusD" evidence="7">
    <location>
        <begin position="430"/>
        <end position="544"/>
    </location>
</feature>
<organism evidence="9 10">
    <name type="scientific">Parabacteroides faecis</name>
    <dbReference type="NCBI Taxonomy" id="1217282"/>
    <lineage>
        <taxon>Bacteria</taxon>
        <taxon>Pseudomonadati</taxon>
        <taxon>Bacteroidota</taxon>
        <taxon>Bacteroidia</taxon>
        <taxon>Bacteroidales</taxon>
        <taxon>Tannerellaceae</taxon>
        <taxon>Parabacteroides</taxon>
    </lineage>
</organism>
<evidence type="ECO:0008006" key="11">
    <source>
        <dbReference type="Google" id="ProtNLM"/>
    </source>
</evidence>
<keyword evidence="5" id="KW-0998">Cell outer membrane</keyword>
<name>A0ABR6KGF2_9BACT</name>
<dbReference type="SUPFAM" id="SSF48452">
    <property type="entry name" value="TPR-like"/>
    <property type="match status" value="1"/>
</dbReference>
<evidence type="ECO:0000259" key="8">
    <source>
        <dbReference type="Pfam" id="PF14322"/>
    </source>
</evidence>
<evidence type="ECO:0000256" key="4">
    <source>
        <dbReference type="ARBA" id="ARBA00023136"/>
    </source>
</evidence>